<dbReference type="OrthoDB" id="14196at2"/>
<feature type="chain" id="PRO_5033181649" description="Chaperone SurA" evidence="7">
    <location>
        <begin position="32"/>
        <end position="443"/>
    </location>
</feature>
<accession>A0A840GAV3</accession>
<dbReference type="GO" id="GO:0050821">
    <property type="term" value="P:protein stabilization"/>
    <property type="evidence" value="ECO:0007669"/>
    <property type="project" value="InterPro"/>
</dbReference>
<dbReference type="GO" id="GO:0006457">
    <property type="term" value="P:protein folding"/>
    <property type="evidence" value="ECO:0007669"/>
    <property type="project" value="UniProtKB-UniRule"/>
</dbReference>
<dbReference type="HAMAP" id="MF_01183">
    <property type="entry name" value="Chaperone_SurA"/>
    <property type="match status" value="1"/>
</dbReference>
<evidence type="ECO:0000256" key="4">
    <source>
        <dbReference type="ARBA" id="ARBA00023110"/>
    </source>
</evidence>
<comment type="subcellular location">
    <subcellularLocation>
        <location evidence="7">Periplasm</location>
    </subcellularLocation>
    <text evidence="7">Is capable of associating with the outer membrane.</text>
</comment>
<dbReference type="Pfam" id="PF13616">
    <property type="entry name" value="Rotamase_3"/>
    <property type="match status" value="1"/>
</dbReference>
<name>A0A840GAV3_RHOTE</name>
<keyword evidence="5 7" id="KW-0143">Chaperone</keyword>
<evidence type="ECO:0000256" key="2">
    <source>
        <dbReference type="ARBA" id="ARBA00022737"/>
    </source>
</evidence>
<keyword evidence="2 7" id="KW-0677">Repeat</keyword>
<dbReference type="AlphaFoldDB" id="A0A840GAV3"/>
<dbReference type="Gene3D" id="3.10.50.40">
    <property type="match status" value="2"/>
</dbReference>
<evidence type="ECO:0000256" key="5">
    <source>
        <dbReference type="ARBA" id="ARBA00023186"/>
    </source>
</evidence>
<dbReference type="Gene3D" id="1.10.4030.10">
    <property type="entry name" value="Porin chaperone SurA, peptide-binding domain"/>
    <property type="match status" value="1"/>
</dbReference>
<feature type="signal peptide" evidence="7">
    <location>
        <begin position="1"/>
        <end position="31"/>
    </location>
</feature>
<dbReference type="SUPFAM" id="SSF54534">
    <property type="entry name" value="FKBP-like"/>
    <property type="match status" value="2"/>
</dbReference>
<dbReference type="InterPro" id="IPR023034">
    <property type="entry name" value="PPIase_SurA"/>
</dbReference>
<dbReference type="Proteomes" id="UP000587070">
    <property type="component" value="Unassembled WGS sequence"/>
</dbReference>
<evidence type="ECO:0000256" key="1">
    <source>
        <dbReference type="ARBA" id="ARBA00022729"/>
    </source>
</evidence>
<evidence type="ECO:0000313" key="9">
    <source>
        <dbReference type="EMBL" id="MBB4245762.1"/>
    </source>
</evidence>
<reference evidence="9 10" key="1">
    <citation type="submission" date="2020-08" db="EMBL/GenBank/DDBJ databases">
        <title>Genome sequencing of Purple Non-Sulfur Bacteria from various extreme environments.</title>
        <authorList>
            <person name="Mayer M."/>
        </authorList>
    </citation>
    <scope>NUCLEOTIDE SEQUENCE [LARGE SCALE GENOMIC DNA]</scope>
    <source>
        <strain evidence="9 10">2761</strain>
    </source>
</reference>
<comment type="function">
    <text evidence="7">Chaperone involved in the correct folding and assembly of outer membrane proteins. Recognizes specific patterns of aromatic residues and the orientation of their side chains, which are found more frequently in integral outer membrane proteins. May act in both early periplasmic and late outer membrane-associated steps of protein maturation.</text>
</comment>
<dbReference type="GO" id="GO:0003755">
    <property type="term" value="F:peptidyl-prolyl cis-trans isomerase activity"/>
    <property type="evidence" value="ECO:0007669"/>
    <property type="project" value="UniProtKB-UniRule"/>
</dbReference>
<dbReference type="InterPro" id="IPR050280">
    <property type="entry name" value="OMP_Chaperone_SurA"/>
</dbReference>
<dbReference type="PROSITE" id="PS50198">
    <property type="entry name" value="PPIC_PPIASE_2"/>
    <property type="match status" value="2"/>
</dbReference>
<dbReference type="PANTHER" id="PTHR47637:SF1">
    <property type="entry name" value="CHAPERONE SURA"/>
    <property type="match status" value="1"/>
</dbReference>
<dbReference type="InterPro" id="IPR027304">
    <property type="entry name" value="Trigger_fact/SurA_dom_sf"/>
</dbReference>
<gene>
    <name evidence="7" type="primary">surA</name>
    <name evidence="9" type="ORF">GGD90_000111</name>
</gene>
<sequence precursor="true">MNAPRHFRPLRAFLAAVLGAAVLCQAPTAFAAPRAEPAMADRIVAVVNDEVITLNELRARLDSAQGQLRRQGTPLPPQEVLLRQMLERMVMDRIQLQYARDTGLRIDDAQLDQALQRIAANNRMSLAQFRETLARDGIAFARFREEIREEITIARVREREVENKIAVSEGEIDNYLAGDASQRGQTEEFRLAHILFRSPEAASPEQIQRLKARAEQVLERLKKGEDFAQLAAAYSDAPDGLTGGDLGWRALDRMPAIFAESATQLKAGETSALLRSSNGFHLVKLVARRGGAEVPAVQQTRVRHILIKVNEVVSESEARHKLEGLRERLLNGGNFAELARLYSQDGSAPKGGDLGWIYPGDTVPEFERAMNELAPGQLSQPVQSPFGFHLIEVQERRVQDVSSDRQRMAARQALRERKFDEAYQDWLRQARDRAYVELRLEER</sequence>
<protein>
    <recommendedName>
        <fullName evidence="7">Chaperone SurA</fullName>
    </recommendedName>
    <alternativeName>
        <fullName evidence="7">Peptidyl-prolyl cis-trans isomerase SurA</fullName>
        <shortName evidence="7">PPIase SurA</shortName>
        <ecNumber evidence="7">5.2.1.8</ecNumber>
    </alternativeName>
    <alternativeName>
        <fullName evidence="7">Rotamase SurA</fullName>
    </alternativeName>
</protein>
<dbReference type="Pfam" id="PF09312">
    <property type="entry name" value="SurA_N"/>
    <property type="match status" value="1"/>
</dbReference>
<feature type="domain" description="PpiC" evidence="8">
    <location>
        <begin position="186"/>
        <end position="287"/>
    </location>
</feature>
<keyword evidence="3 7" id="KW-0574">Periplasm</keyword>
<dbReference type="EC" id="5.2.1.8" evidence="7"/>
<dbReference type="RefSeq" id="WP_153117074.1">
    <property type="nucleotide sequence ID" value="NZ_JACIGE010000001.1"/>
</dbReference>
<evidence type="ECO:0000256" key="3">
    <source>
        <dbReference type="ARBA" id="ARBA00022764"/>
    </source>
</evidence>
<evidence type="ECO:0000259" key="8">
    <source>
        <dbReference type="PROSITE" id="PS50198"/>
    </source>
</evidence>
<comment type="catalytic activity">
    <reaction evidence="7">
        <text>[protein]-peptidylproline (omega=180) = [protein]-peptidylproline (omega=0)</text>
        <dbReference type="Rhea" id="RHEA:16237"/>
        <dbReference type="Rhea" id="RHEA-COMP:10747"/>
        <dbReference type="Rhea" id="RHEA-COMP:10748"/>
        <dbReference type="ChEBI" id="CHEBI:83833"/>
        <dbReference type="ChEBI" id="CHEBI:83834"/>
        <dbReference type="EC" id="5.2.1.8"/>
    </reaction>
</comment>
<comment type="domain">
    <text evidence="7">The PPIase activity resides only in the second parvulin domain. The N-terminal region and the C-terminal tail are necessary and sufficient for the chaperone activity of SurA. The PPIase activity is dispensable for SurA to function as a chaperone. The N-terminal region and the C-terminal tail are also required for porin recognition.</text>
</comment>
<dbReference type="InterPro" id="IPR046357">
    <property type="entry name" value="PPIase_dom_sf"/>
</dbReference>
<proteinExistence type="inferred from homology"/>
<dbReference type="SUPFAM" id="SSF109998">
    <property type="entry name" value="Triger factor/SurA peptide-binding domain-like"/>
    <property type="match status" value="1"/>
</dbReference>
<keyword evidence="6 7" id="KW-0413">Isomerase</keyword>
<keyword evidence="1 7" id="KW-0732">Signal</keyword>
<dbReference type="InterPro" id="IPR015391">
    <property type="entry name" value="SurA_N"/>
</dbReference>
<feature type="domain" description="PpiC" evidence="8">
    <location>
        <begin position="297"/>
        <end position="395"/>
    </location>
</feature>
<keyword evidence="10" id="KW-1185">Reference proteome</keyword>
<comment type="caution">
    <text evidence="9">The sequence shown here is derived from an EMBL/GenBank/DDBJ whole genome shotgun (WGS) entry which is preliminary data.</text>
</comment>
<dbReference type="PANTHER" id="PTHR47637">
    <property type="entry name" value="CHAPERONE SURA"/>
    <property type="match status" value="1"/>
</dbReference>
<evidence type="ECO:0000256" key="7">
    <source>
        <dbReference type="HAMAP-Rule" id="MF_01183"/>
    </source>
</evidence>
<evidence type="ECO:0000313" key="10">
    <source>
        <dbReference type="Proteomes" id="UP000587070"/>
    </source>
</evidence>
<dbReference type="GO" id="GO:0030288">
    <property type="term" value="C:outer membrane-bounded periplasmic space"/>
    <property type="evidence" value="ECO:0007669"/>
    <property type="project" value="InterPro"/>
</dbReference>
<dbReference type="GO" id="GO:0043165">
    <property type="term" value="P:Gram-negative-bacterium-type cell outer membrane assembly"/>
    <property type="evidence" value="ECO:0007669"/>
    <property type="project" value="InterPro"/>
</dbReference>
<dbReference type="GO" id="GO:0042277">
    <property type="term" value="F:peptide binding"/>
    <property type="evidence" value="ECO:0007669"/>
    <property type="project" value="InterPro"/>
</dbReference>
<dbReference type="PROSITE" id="PS01096">
    <property type="entry name" value="PPIC_PPIASE_1"/>
    <property type="match status" value="1"/>
</dbReference>
<dbReference type="Pfam" id="PF00639">
    <property type="entry name" value="Rotamase"/>
    <property type="match status" value="1"/>
</dbReference>
<dbReference type="GO" id="GO:0051082">
    <property type="term" value="F:unfolded protein binding"/>
    <property type="evidence" value="ECO:0007669"/>
    <property type="project" value="UniProtKB-UniRule"/>
</dbReference>
<dbReference type="InterPro" id="IPR023058">
    <property type="entry name" value="PPIase_PpiC_CS"/>
</dbReference>
<evidence type="ECO:0000256" key="6">
    <source>
        <dbReference type="ARBA" id="ARBA00023235"/>
    </source>
</evidence>
<dbReference type="InterPro" id="IPR000297">
    <property type="entry name" value="PPIase_PpiC"/>
</dbReference>
<dbReference type="EMBL" id="JACIGE010000001">
    <property type="protein sequence ID" value="MBB4245762.1"/>
    <property type="molecule type" value="Genomic_DNA"/>
</dbReference>
<organism evidence="9 10">
    <name type="scientific">Rhodocyclus tenuis</name>
    <name type="common">Rhodospirillum tenue</name>
    <dbReference type="NCBI Taxonomy" id="1066"/>
    <lineage>
        <taxon>Bacteria</taxon>
        <taxon>Pseudomonadati</taxon>
        <taxon>Pseudomonadota</taxon>
        <taxon>Betaproteobacteria</taxon>
        <taxon>Rhodocyclales</taxon>
        <taxon>Rhodocyclaceae</taxon>
        <taxon>Rhodocyclus</taxon>
    </lineage>
</organism>
<keyword evidence="4 7" id="KW-0697">Rotamase</keyword>